<keyword evidence="7" id="KW-1185">Reference proteome</keyword>
<keyword evidence="3" id="KW-0472">Membrane</keyword>
<keyword evidence="2" id="KW-0732">Signal</keyword>
<dbReference type="EMBL" id="BORU01000001">
    <property type="protein sequence ID" value="GIO54970.1"/>
    <property type="molecule type" value="Genomic_DNA"/>
</dbReference>
<dbReference type="PANTHER" id="PTHR43649">
    <property type="entry name" value="ARABINOSE-BINDING PROTEIN-RELATED"/>
    <property type="match status" value="1"/>
</dbReference>
<evidence type="ECO:0000256" key="2">
    <source>
        <dbReference type="ARBA" id="ARBA00022729"/>
    </source>
</evidence>
<name>A0ABQ4LF34_9BACL</name>
<evidence type="ECO:0000256" key="3">
    <source>
        <dbReference type="ARBA" id="ARBA00023136"/>
    </source>
</evidence>
<accession>A0ABQ4LF34</accession>
<comment type="caution">
    <text evidence="6">The sequence shown here is derived from an EMBL/GenBank/DDBJ whole genome shotgun (WGS) entry which is preliminary data.</text>
</comment>
<dbReference type="InterPro" id="IPR006059">
    <property type="entry name" value="SBP"/>
</dbReference>
<dbReference type="Pfam" id="PF13416">
    <property type="entry name" value="SBP_bac_8"/>
    <property type="match status" value="1"/>
</dbReference>
<dbReference type="RefSeq" id="WP_212984218.1">
    <property type="nucleotide sequence ID" value="NZ_BORU01000001.1"/>
</dbReference>
<dbReference type="InterPro" id="IPR050490">
    <property type="entry name" value="Bact_solute-bd_prot1"/>
</dbReference>
<proteinExistence type="predicted"/>
<evidence type="ECO:0000256" key="4">
    <source>
        <dbReference type="ARBA" id="ARBA00023139"/>
    </source>
</evidence>
<dbReference type="PROSITE" id="PS51257">
    <property type="entry name" value="PROKAR_LIPOPROTEIN"/>
    <property type="match status" value="1"/>
</dbReference>
<keyword evidence="4" id="KW-0564">Palmitate</keyword>
<reference evidence="6 7" key="1">
    <citation type="submission" date="2021-03" db="EMBL/GenBank/DDBJ databases">
        <title>Antimicrobial resistance genes in bacteria isolated from Japanese honey, and their potential for conferring macrolide and lincosamide resistance in the American foulbrood pathogen Paenibacillus larvae.</title>
        <authorList>
            <person name="Okamoto M."/>
            <person name="Kumagai M."/>
            <person name="Kanamori H."/>
            <person name="Takamatsu D."/>
        </authorList>
    </citation>
    <scope>NUCLEOTIDE SEQUENCE [LARGE SCALE GENOMIC DNA]</scope>
    <source>
        <strain evidence="6 7">J21TS7</strain>
    </source>
</reference>
<protein>
    <submittedName>
        <fullName evidence="6">ABC transporter peptide-binding protein YtcQ</fullName>
    </submittedName>
</protein>
<dbReference type="Proteomes" id="UP000676601">
    <property type="component" value="Unassembled WGS sequence"/>
</dbReference>
<keyword evidence="5" id="KW-0449">Lipoprotein</keyword>
<dbReference type="Gene3D" id="3.40.190.10">
    <property type="entry name" value="Periplasmic binding protein-like II"/>
    <property type="match status" value="2"/>
</dbReference>
<dbReference type="PANTHER" id="PTHR43649:SF33">
    <property type="entry name" value="POLYGALACTURONAN_RHAMNOGALACTURONAN-BINDING PROTEIN YTCQ"/>
    <property type="match status" value="1"/>
</dbReference>
<gene>
    <name evidence="6" type="primary">ytcQ_3</name>
    <name evidence="6" type="ORF">J21TS7_32880</name>
</gene>
<evidence type="ECO:0000313" key="6">
    <source>
        <dbReference type="EMBL" id="GIO54970.1"/>
    </source>
</evidence>
<organism evidence="6 7">
    <name type="scientific">Paenibacillus cineris</name>
    <dbReference type="NCBI Taxonomy" id="237530"/>
    <lineage>
        <taxon>Bacteria</taxon>
        <taxon>Bacillati</taxon>
        <taxon>Bacillota</taxon>
        <taxon>Bacilli</taxon>
        <taxon>Bacillales</taxon>
        <taxon>Paenibacillaceae</taxon>
        <taxon>Paenibacillus</taxon>
    </lineage>
</organism>
<dbReference type="SUPFAM" id="SSF53850">
    <property type="entry name" value="Periplasmic binding protein-like II"/>
    <property type="match status" value="1"/>
</dbReference>
<evidence type="ECO:0000256" key="1">
    <source>
        <dbReference type="ARBA" id="ARBA00022475"/>
    </source>
</evidence>
<sequence length="510" mass="57138">MKRQAEQRARQWFIKTLVVAVGTSLLLSACGGGGKSGSSDSSAPTKIQMQTLNYATEFIDNTNPIWKEFEKRTNTQLDITWLSPTTSEEKINVMLASGDLPEVTFVESLLNPQLQKMIGQGVFWDLTPFIKDYPNLSQPALAEMWTDSKVDGKNYSIPRYYPSYGGGAFPILRKDWMDKLGLQTPTTMDQFFDVLKAFKEKDPNGNGQADEIPYAANSDTMGFVYGVFNGVQGAWKLKDDKLVPTITEDASRDALLWIKKAYDAGLFPKDFAILKYSQTVDLIRGGKSGGTSQSMNHAWVTGSKIREVVPTADYMPITYLQNAEGEKYTPSGSPYYGVYLIPKKVSEAKVKKILEFFDYAYGKEGNELATYGIEGVDYTVENGRKIPTPQAAKDQVGDGNMNNLIHLISDDMSIGAVGMPDDVYNRNVEIVNERKQIKTPNPGNELYSEAYNKYYPEISKKVSDMRTKVIIGKDTIENYDKLIEQLRSDPTLKQVADEMTEAYHKKMESK</sequence>
<keyword evidence="1" id="KW-1003">Cell membrane</keyword>
<evidence type="ECO:0000313" key="7">
    <source>
        <dbReference type="Proteomes" id="UP000676601"/>
    </source>
</evidence>
<evidence type="ECO:0000256" key="5">
    <source>
        <dbReference type="ARBA" id="ARBA00023288"/>
    </source>
</evidence>